<dbReference type="PANTHER" id="PTHR11552:SF147">
    <property type="entry name" value="CHOLINE DEHYDROGENASE, MITOCHONDRIAL"/>
    <property type="match status" value="1"/>
</dbReference>
<comment type="caution">
    <text evidence="6">The sequence shown here is derived from an EMBL/GenBank/DDBJ whole genome shotgun (WGS) entry which is preliminary data.</text>
</comment>
<dbReference type="InterPro" id="IPR012132">
    <property type="entry name" value="GMC_OxRdtase"/>
</dbReference>
<keyword evidence="4" id="KW-0274">FAD</keyword>
<feature type="domain" description="Glucose-methanol-choline oxidoreductase N-terminal" evidence="5">
    <location>
        <begin position="192"/>
        <end position="206"/>
    </location>
</feature>
<keyword evidence="3" id="KW-0285">Flavoprotein</keyword>
<dbReference type="InterPro" id="IPR000172">
    <property type="entry name" value="GMC_OxRdtase_N"/>
</dbReference>
<dbReference type="Gene3D" id="3.30.410.40">
    <property type="match status" value="1"/>
</dbReference>
<dbReference type="PANTHER" id="PTHR11552">
    <property type="entry name" value="GLUCOSE-METHANOL-CHOLINE GMC OXIDOREDUCTASE"/>
    <property type="match status" value="1"/>
</dbReference>
<dbReference type="GO" id="GO:0050660">
    <property type="term" value="F:flavin adenine dinucleotide binding"/>
    <property type="evidence" value="ECO:0007669"/>
    <property type="project" value="InterPro"/>
</dbReference>
<dbReference type="Proteomes" id="UP000245683">
    <property type="component" value="Unassembled WGS sequence"/>
</dbReference>
<sequence length="279" mass="29293">MTRPLLCRGTRAGTTSSCSAAAPPLVGGCSATNAGFALRGWPADYDGWATRGNPGWSFRELLPLFRAVEADRDVGGEWHGHTGPVPIRRPAPDELSALQRAFLDAAAAGHALVADHNAPGAVGVGPAPRNVCDRLRMSTALTYLARARGRPNLRVRPDALVDRVELAGSTVHGVRLAGGEFVGADAVVLAAGSYGSPAILLRSGVGPAAHLRHLGIPVAVDLPAVGGNLMDHPLVALDLPAFPDQQGPGFQVMLTLWSRRARPDGPPDLHLFRRRTVRA</sequence>
<dbReference type="PROSITE" id="PS51257">
    <property type="entry name" value="PROKAR_LIPOPROTEIN"/>
    <property type="match status" value="1"/>
</dbReference>
<gene>
    <name evidence="6" type="ORF">DLJ46_17215</name>
</gene>
<accession>A0A317K114</accession>
<dbReference type="PROSITE" id="PS00624">
    <property type="entry name" value="GMC_OXRED_2"/>
    <property type="match status" value="1"/>
</dbReference>
<evidence type="ECO:0000259" key="5">
    <source>
        <dbReference type="PROSITE" id="PS00624"/>
    </source>
</evidence>
<evidence type="ECO:0000256" key="2">
    <source>
        <dbReference type="ARBA" id="ARBA00010790"/>
    </source>
</evidence>
<reference evidence="7" key="1">
    <citation type="submission" date="2018-05" db="EMBL/GenBank/DDBJ databases">
        <title>Micromonospora globispora sp. nov. and Micromonospora rugosa sp. nov., isolated from marine sediment.</title>
        <authorList>
            <person name="Carro L."/>
            <person name="Aysel V."/>
            <person name="Cetin D."/>
            <person name="Igual J.M."/>
            <person name="Klenk H.-P."/>
            <person name="Trujillo M.E."/>
            <person name="Sahin N."/>
        </authorList>
    </citation>
    <scope>NUCLEOTIDE SEQUENCE [LARGE SCALE GENOMIC DNA]</scope>
    <source>
        <strain evidence="7">S2904</strain>
    </source>
</reference>
<proteinExistence type="inferred from homology"/>
<dbReference type="Pfam" id="PF00732">
    <property type="entry name" value="GMC_oxred_N"/>
    <property type="match status" value="1"/>
</dbReference>
<keyword evidence="7" id="KW-1185">Reference proteome</keyword>
<evidence type="ECO:0000256" key="4">
    <source>
        <dbReference type="ARBA" id="ARBA00022827"/>
    </source>
</evidence>
<comment type="cofactor">
    <cofactor evidence="1">
        <name>FAD</name>
        <dbReference type="ChEBI" id="CHEBI:57692"/>
    </cofactor>
</comment>
<dbReference type="Gene3D" id="3.50.50.60">
    <property type="entry name" value="FAD/NAD(P)-binding domain"/>
    <property type="match status" value="1"/>
</dbReference>
<dbReference type="InterPro" id="IPR036188">
    <property type="entry name" value="FAD/NAD-bd_sf"/>
</dbReference>
<evidence type="ECO:0000313" key="7">
    <source>
        <dbReference type="Proteomes" id="UP000245683"/>
    </source>
</evidence>
<dbReference type="EMBL" id="QGSV01000214">
    <property type="protein sequence ID" value="PWU46676.1"/>
    <property type="molecule type" value="Genomic_DNA"/>
</dbReference>
<dbReference type="GO" id="GO:0019285">
    <property type="term" value="P:glycine betaine biosynthetic process from choline"/>
    <property type="evidence" value="ECO:0007669"/>
    <property type="project" value="TreeGrafter"/>
</dbReference>
<dbReference type="GO" id="GO:0008812">
    <property type="term" value="F:choline dehydrogenase activity"/>
    <property type="evidence" value="ECO:0007669"/>
    <property type="project" value="TreeGrafter"/>
</dbReference>
<comment type="similarity">
    <text evidence="2">Belongs to the GMC oxidoreductase family.</text>
</comment>
<dbReference type="AlphaFoldDB" id="A0A317K114"/>
<evidence type="ECO:0000256" key="1">
    <source>
        <dbReference type="ARBA" id="ARBA00001974"/>
    </source>
</evidence>
<evidence type="ECO:0000256" key="3">
    <source>
        <dbReference type="ARBA" id="ARBA00022630"/>
    </source>
</evidence>
<name>A0A317K114_9ACTN</name>
<dbReference type="GO" id="GO:0016020">
    <property type="term" value="C:membrane"/>
    <property type="evidence" value="ECO:0007669"/>
    <property type="project" value="TreeGrafter"/>
</dbReference>
<protein>
    <recommendedName>
        <fullName evidence="5">Glucose-methanol-choline oxidoreductase N-terminal domain-containing protein</fullName>
    </recommendedName>
</protein>
<organism evidence="6 7">
    <name type="scientific">Micromonospora globispora</name>
    <dbReference type="NCBI Taxonomy" id="1450148"/>
    <lineage>
        <taxon>Bacteria</taxon>
        <taxon>Bacillati</taxon>
        <taxon>Actinomycetota</taxon>
        <taxon>Actinomycetes</taxon>
        <taxon>Micromonosporales</taxon>
        <taxon>Micromonosporaceae</taxon>
        <taxon>Micromonospora</taxon>
    </lineage>
</organism>
<dbReference type="SUPFAM" id="SSF51905">
    <property type="entry name" value="FAD/NAD(P)-binding domain"/>
    <property type="match status" value="1"/>
</dbReference>
<evidence type="ECO:0000313" key="6">
    <source>
        <dbReference type="EMBL" id="PWU46676.1"/>
    </source>
</evidence>